<dbReference type="GO" id="GO:0030254">
    <property type="term" value="P:protein secretion by the type III secretion system"/>
    <property type="evidence" value="ECO:0007669"/>
    <property type="project" value="InterPro"/>
</dbReference>
<sequence length="180" mass="20109">MPWPSVAEYEAPTAFFFSINTHSHLSMSSEELIAALAAELQAPELTLNAQGVCQFIIDDGMLINIEESKLEQRLHLYAEIAPVPAMERENFYASLLSAQLFGQEIGEGCSFGLDESSSSILLCRSFRCSGLEPEEFIDMVGEFINWAEHWHLKLSGREVENTEEESVLSAEAPQESYIRA</sequence>
<dbReference type="SUPFAM" id="SSF69635">
    <property type="entry name" value="Type III secretory system chaperone-like"/>
    <property type="match status" value="1"/>
</dbReference>
<keyword evidence="2" id="KW-1185">Reference proteome</keyword>
<dbReference type="CDD" id="cd16364">
    <property type="entry name" value="T3SC_I-like"/>
    <property type="match status" value="1"/>
</dbReference>
<name>A0A7W8DIW8_9BACT</name>
<dbReference type="Proteomes" id="UP000590740">
    <property type="component" value="Unassembled WGS sequence"/>
</dbReference>
<dbReference type="AlphaFoldDB" id="A0A7W8DIW8"/>
<proteinExistence type="predicted"/>
<dbReference type="InterPro" id="IPR010261">
    <property type="entry name" value="Tir_chaperone"/>
</dbReference>
<dbReference type="Pfam" id="PF05932">
    <property type="entry name" value="CesT"/>
    <property type="match status" value="1"/>
</dbReference>
<organism evidence="1 2">
    <name type="scientific">Prosthecobacter vanneervenii</name>
    <dbReference type="NCBI Taxonomy" id="48466"/>
    <lineage>
        <taxon>Bacteria</taxon>
        <taxon>Pseudomonadati</taxon>
        <taxon>Verrucomicrobiota</taxon>
        <taxon>Verrucomicrobiia</taxon>
        <taxon>Verrucomicrobiales</taxon>
        <taxon>Verrucomicrobiaceae</taxon>
        <taxon>Prosthecobacter</taxon>
    </lineage>
</organism>
<dbReference type="EMBL" id="JACHIG010000001">
    <property type="protein sequence ID" value="MBB5031251.1"/>
    <property type="molecule type" value="Genomic_DNA"/>
</dbReference>
<evidence type="ECO:0000313" key="2">
    <source>
        <dbReference type="Proteomes" id="UP000590740"/>
    </source>
</evidence>
<protein>
    <submittedName>
        <fullName evidence="1">Uncharacterized protein</fullName>
    </submittedName>
</protein>
<gene>
    <name evidence="1" type="ORF">HNQ65_000805</name>
</gene>
<accession>A0A7W8DIW8</accession>
<reference evidence="1 2" key="1">
    <citation type="submission" date="2020-08" db="EMBL/GenBank/DDBJ databases">
        <title>Genomic Encyclopedia of Type Strains, Phase IV (KMG-IV): sequencing the most valuable type-strain genomes for metagenomic binning, comparative biology and taxonomic classification.</title>
        <authorList>
            <person name="Goeker M."/>
        </authorList>
    </citation>
    <scope>NUCLEOTIDE SEQUENCE [LARGE SCALE GENOMIC DNA]</scope>
    <source>
        <strain evidence="1 2">DSM 12252</strain>
    </source>
</reference>
<dbReference type="Gene3D" id="3.30.1460.10">
    <property type="match status" value="1"/>
</dbReference>
<evidence type="ECO:0000313" key="1">
    <source>
        <dbReference type="EMBL" id="MBB5031251.1"/>
    </source>
</evidence>
<dbReference type="RefSeq" id="WP_184338183.1">
    <property type="nucleotide sequence ID" value="NZ_JACHIG010000001.1"/>
</dbReference>
<comment type="caution">
    <text evidence="1">The sequence shown here is derived from an EMBL/GenBank/DDBJ whole genome shotgun (WGS) entry which is preliminary data.</text>
</comment>